<dbReference type="GO" id="GO:0016020">
    <property type="term" value="C:membrane"/>
    <property type="evidence" value="ECO:0007669"/>
    <property type="project" value="UniProtKB-SubCell"/>
</dbReference>
<evidence type="ECO:0000256" key="2">
    <source>
        <dbReference type="ARBA" id="ARBA00022692"/>
    </source>
</evidence>
<keyword evidence="2 5" id="KW-0812">Transmembrane</keyword>
<dbReference type="SUPFAM" id="SSF52091">
    <property type="entry name" value="SpoIIaa-like"/>
    <property type="match status" value="1"/>
</dbReference>
<feature type="domain" description="STAS" evidence="6">
    <location>
        <begin position="521"/>
        <end position="662"/>
    </location>
</feature>
<dbReference type="Pfam" id="PF01740">
    <property type="entry name" value="STAS"/>
    <property type="match status" value="1"/>
</dbReference>
<dbReference type="AlphaFoldDB" id="A0ABD2A783"/>
<feature type="transmembrane region" description="Helical" evidence="5">
    <location>
        <begin position="406"/>
        <end position="424"/>
    </location>
</feature>
<dbReference type="PANTHER" id="PTHR11814">
    <property type="entry name" value="SULFATE TRANSPORTER"/>
    <property type="match status" value="1"/>
</dbReference>
<dbReference type="EMBL" id="JAUDFV010000154">
    <property type="protein sequence ID" value="KAL2716479.1"/>
    <property type="molecule type" value="Genomic_DNA"/>
</dbReference>
<keyword evidence="3 5" id="KW-1133">Transmembrane helix</keyword>
<feature type="transmembrane region" description="Helical" evidence="5">
    <location>
        <begin position="102"/>
        <end position="119"/>
    </location>
</feature>
<feature type="transmembrane region" description="Helical" evidence="5">
    <location>
        <begin position="254"/>
        <end position="271"/>
    </location>
</feature>
<evidence type="ECO:0000259" key="6">
    <source>
        <dbReference type="PROSITE" id="PS50801"/>
    </source>
</evidence>
<dbReference type="Pfam" id="PF00916">
    <property type="entry name" value="Sulfate_transp"/>
    <property type="match status" value="1"/>
</dbReference>
<evidence type="ECO:0000313" key="7">
    <source>
        <dbReference type="EMBL" id="KAL2716479.1"/>
    </source>
</evidence>
<protein>
    <submittedName>
        <fullName evidence="7">Prestin isoform X1</fullName>
    </submittedName>
</protein>
<feature type="transmembrane region" description="Helical" evidence="5">
    <location>
        <begin position="430"/>
        <end position="448"/>
    </location>
</feature>
<evidence type="ECO:0000256" key="4">
    <source>
        <dbReference type="ARBA" id="ARBA00023136"/>
    </source>
</evidence>
<comment type="subcellular location">
    <subcellularLocation>
        <location evidence="1">Membrane</location>
        <topology evidence="1">Multi-pass membrane protein</topology>
    </subcellularLocation>
</comment>
<feature type="transmembrane region" description="Helical" evidence="5">
    <location>
        <begin position="340"/>
        <end position="359"/>
    </location>
</feature>
<dbReference type="InterPro" id="IPR011547">
    <property type="entry name" value="SLC26A/SulP_dom"/>
</dbReference>
<evidence type="ECO:0000256" key="3">
    <source>
        <dbReference type="ARBA" id="ARBA00022989"/>
    </source>
</evidence>
<evidence type="ECO:0000256" key="5">
    <source>
        <dbReference type="SAM" id="Phobius"/>
    </source>
</evidence>
<gene>
    <name evidence="7" type="ORF">V1478_014155</name>
</gene>
<evidence type="ECO:0000313" key="8">
    <source>
        <dbReference type="Proteomes" id="UP001607302"/>
    </source>
</evidence>
<dbReference type="InterPro" id="IPR036513">
    <property type="entry name" value="STAS_dom_sf"/>
</dbReference>
<keyword evidence="4 5" id="KW-0472">Membrane</keyword>
<dbReference type="Proteomes" id="UP001607302">
    <property type="component" value="Unassembled WGS sequence"/>
</dbReference>
<dbReference type="CDD" id="cd07042">
    <property type="entry name" value="STAS_SulP_like_sulfate_transporter"/>
    <property type="match status" value="1"/>
</dbReference>
<dbReference type="Gene3D" id="3.30.750.24">
    <property type="entry name" value="STAS domain"/>
    <property type="match status" value="1"/>
</dbReference>
<dbReference type="InterPro" id="IPR001902">
    <property type="entry name" value="SLC26A/SulP_fam"/>
</dbReference>
<comment type="caution">
    <text evidence="7">The sequence shown here is derived from an EMBL/GenBank/DDBJ whole genome shotgun (WGS) entry which is preliminary data.</text>
</comment>
<feature type="transmembrane region" description="Helical" evidence="5">
    <location>
        <begin position="171"/>
        <end position="191"/>
    </location>
</feature>
<dbReference type="InterPro" id="IPR002645">
    <property type="entry name" value="STAS_dom"/>
</dbReference>
<evidence type="ECO:0000256" key="1">
    <source>
        <dbReference type="ARBA" id="ARBA00004141"/>
    </source>
</evidence>
<feature type="transmembrane region" description="Helical" evidence="5">
    <location>
        <begin position="469"/>
        <end position="497"/>
    </location>
</feature>
<dbReference type="PROSITE" id="PS50801">
    <property type="entry name" value="STAS"/>
    <property type="match status" value="1"/>
</dbReference>
<sequence>MEKQDDVLLQLRVERPLYEQETLNVDYCYERPRTSLTRYVKELMRCKNWKSCISSSIPAITWLKRYKWKDDLVYDMISGLTVAIMHIPQGMAYALLGNLPPVVGIYMAFFPVLVYFFFGTSKHVSMGTFAVVCLMTGKAVTSYSVPLNDHQNITYTAFTQMDKEYNSFTPIQVATAVTLSVGIFQIVMYIFRLGVISTLLSETLVNSFTTGAAVHVLLSQIKDLLGLKLPKQKGYFKLIQTVISIVKEISNTNVASAIVSTIAIIIMVFNNEFIKPWVGKKCGVPIPIELIAVVSGTLVSKYGNLTEVYNIQNVGHIPTGLPTAELPTVELLPLVAVDSIAITMVSYTITMSMALIFAQKLNYEVDSNQELFAMGVSNIVGSFFSCMPFSASLSRSLIQQTVGGRSQIASIVSCSILLTILLWIGPFFEPLPRCILASIIVVALKGMLQQATQLIKFWKLSKSDAVIWIVTFFIVILVNIDIGLLAGLIVSLASVLLQSIRPYTCLLGHIPNSDLYLDLNRYKAAKEIEGIKIFHYCGSLNFANSAHFKSEVYKLIGINPQKVIRQRIKLRQKGIHLDEQDFVHKDGLRCIIMNMSAVSYIDPTGVNVIHAVASEFTEIQIHFYLASCSGPIFEMIKKCEMYTYKELSFKIFATIEDAVSYSRSALLSR</sequence>
<name>A0ABD2A783_VESSQ</name>
<organism evidence="7 8">
    <name type="scientific">Vespula squamosa</name>
    <name type="common">Southern yellow jacket</name>
    <name type="synonym">Wasp</name>
    <dbReference type="NCBI Taxonomy" id="30214"/>
    <lineage>
        <taxon>Eukaryota</taxon>
        <taxon>Metazoa</taxon>
        <taxon>Ecdysozoa</taxon>
        <taxon>Arthropoda</taxon>
        <taxon>Hexapoda</taxon>
        <taxon>Insecta</taxon>
        <taxon>Pterygota</taxon>
        <taxon>Neoptera</taxon>
        <taxon>Endopterygota</taxon>
        <taxon>Hymenoptera</taxon>
        <taxon>Apocrita</taxon>
        <taxon>Aculeata</taxon>
        <taxon>Vespoidea</taxon>
        <taxon>Vespidae</taxon>
        <taxon>Vespinae</taxon>
        <taxon>Vespula</taxon>
    </lineage>
</organism>
<accession>A0ABD2A783</accession>
<dbReference type="NCBIfam" id="TIGR00815">
    <property type="entry name" value="sulP"/>
    <property type="match status" value="1"/>
</dbReference>
<feature type="transmembrane region" description="Helical" evidence="5">
    <location>
        <begin position="371"/>
        <end position="394"/>
    </location>
</feature>
<proteinExistence type="predicted"/>
<keyword evidence="8" id="KW-1185">Reference proteome</keyword>
<reference evidence="7 8" key="1">
    <citation type="journal article" date="2024" name="Ann. Entomol. Soc. Am.">
        <title>Genomic analyses of the southern and eastern yellowjacket wasps (Hymenoptera: Vespidae) reveal evolutionary signatures of social life.</title>
        <authorList>
            <person name="Catto M.A."/>
            <person name="Caine P.B."/>
            <person name="Orr S.E."/>
            <person name="Hunt B.G."/>
            <person name="Goodisman M.A.D."/>
        </authorList>
    </citation>
    <scope>NUCLEOTIDE SEQUENCE [LARGE SCALE GENOMIC DNA]</scope>
    <source>
        <strain evidence="7">233</strain>
        <tissue evidence="7">Head and thorax</tissue>
    </source>
</reference>